<feature type="domain" description="Calcineurin-like phosphoesterase" evidence="1">
    <location>
        <begin position="23"/>
        <end position="150"/>
    </location>
</feature>
<dbReference type="AlphaFoldDB" id="A0A075H147"/>
<dbReference type="EMBL" id="KF900826">
    <property type="protein sequence ID" value="AIF08282.1"/>
    <property type="molecule type" value="Genomic_DNA"/>
</dbReference>
<dbReference type="PANTHER" id="PTHR39323">
    <property type="entry name" value="BLR1149 PROTEIN"/>
    <property type="match status" value="1"/>
</dbReference>
<organism evidence="2">
    <name type="scientific">uncultured marine thaumarchaeote KM3_28_B05</name>
    <dbReference type="NCBI Taxonomy" id="1456111"/>
    <lineage>
        <taxon>Archaea</taxon>
        <taxon>Nitrososphaerota</taxon>
        <taxon>environmental samples</taxon>
    </lineage>
</organism>
<evidence type="ECO:0000313" key="2">
    <source>
        <dbReference type="EMBL" id="AIF08282.1"/>
    </source>
</evidence>
<dbReference type="InterPro" id="IPR004843">
    <property type="entry name" value="Calcineurin-like_PHP"/>
</dbReference>
<dbReference type="PIRSF" id="PIRSF000887">
    <property type="entry name" value="Pesterase_MJ0037"/>
    <property type="match status" value="1"/>
</dbReference>
<dbReference type="PANTHER" id="PTHR39323:SF1">
    <property type="entry name" value="BLR1149 PROTEIN"/>
    <property type="match status" value="1"/>
</dbReference>
<dbReference type="Pfam" id="PF00149">
    <property type="entry name" value="Metallophos"/>
    <property type="match status" value="1"/>
</dbReference>
<dbReference type="InterPro" id="IPR029052">
    <property type="entry name" value="Metallo-depent_PP-like"/>
</dbReference>
<sequence length="250" mass="28209">MVVKTRIIESEPAIVLEEETKHLVITDLHIGFENLLSRKKIFLGSNSSVKQITDNVSNLIRRENINSLILLGDIKSSISQISKNEWNDVPYFFNEIKKVSDIILVPGNHDASIDKLIPNEISMTNSKGLVIDDVLLTHGHTMPSENFSNVNRIIMGHIHPIFFQEDSLVNGERVWISLKAKKELIFPSAKGEIEITVIPSFNPYFYATQKRHYKKSISPIIEKIRNESIGKIITLGGTIIGNESQLPDLL</sequence>
<accession>A0A075H147</accession>
<dbReference type="SUPFAM" id="SSF56300">
    <property type="entry name" value="Metallo-dependent phosphatases"/>
    <property type="match status" value="1"/>
</dbReference>
<reference evidence="2" key="1">
    <citation type="journal article" date="2014" name="Genome Biol. Evol.">
        <title>Pangenome evidence for extensive interdomain horizontal transfer affecting lineage core and shell genes in uncultured planktonic thaumarchaeota and euryarchaeota.</title>
        <authorList>
            <person name="Deschamps P."/>
            <person name="Zivanovic Y."/>
            <person name="Moreira D."/>
            <person name="Rodriguez-Valera F."/>
            <person name="Lopez-Garcia P."/>
        </authorList>
    </citation>
    <scope>NUCLEOTIDE SEQUENCE</scope>
</reference>
<dbReference type="GO" id="GO:0016787">
    <property type="term" value="F:hydrolase activity"/>
    <property type="evidence" value="ECO:0007669"/>
    <property type="project" value="InterPro"/>
</dbReference>
<name>A0A075H147_9ARCH</name>
<proteinExistence type="predicted"/>
<protein>
    <submittedName>
        <fullName evidence="2">Metallophosphoesterase</fullName>
    </submittedName>
</protein>
<dbReference type="InterPro" id="IPR024173">
    <property type="entry name" value="Pesterase_MJ0037-like"/>
</dbReference>
<evidence type="ECO:0000259" key="1">
    <source>
        <dbReference type="Pfam" id="PF00149"/>
    </source>
</evidence>
<dbReference type="Gene3D" id="3.60.21.10">
    <property type="match status" value="1"/>
</dbReference>